<evidence type="ECO:0000256" key="6">
    <source>
        <dbReference type="ARBA" id="ARBA00022723"/>
    </source>
</evidence>
<keyword evidence="8 12" id="KW-1133">Transmembrane helix</keyword>
<comment type="caution">
    <text evidence="14">The sequence shown here is derived from an EMBL/GenBank/DDBJ whole genome shotgun (WGS) entry which is preliminary data.</text>
</comment>
<evidence type="ECO:0000256" key="11">
    <source>
        <dbReference type="ARBA" id="ARBA00024225"/>
    </source>
</evidence>
<dbReference type="Gene3D" id="1.20.120.1770">
    <property type="match status" value="1"/>
</dbReference>
<dbReference type="GO" id="GO:0046872">
    <property type="term" value="F:metal ion binding"/>
    <property type="evidence" value="ECO:0007669"/>
    <property type="project" value="UniProtKB-KW"/>
</dbReference>
<dbReference type="AlphaFoldDB" id="A0AAN4ZAG9"/>
<evidence type="ECO:0000256" key="9">
    <source>
        <dbReference type="ARBA" id="ARBA00023004"/>
    </source>
</evidence>
<feature type="transmembrane region" description="Helical" evidence="12">
    <location>
        <begin position="286"/>
        <end position="306"/>
    </location>
</feature>
<dbReference type="PANTHER" id="PTHR15422:SF24">
    <property type="entry name" value="DOMON RELATED DOMAIN-CONTAINING PROTEIN"/>
    <property type="match status" value="1"/>
</dbReference>
<evidence type="ECO:0000256" key="12">
    <source>
        <dbReference type="SAM" id="Phobius"/>
    </source>
</evidence>
<dbReference type="InterPro" id="IPR045150">
    <property type="entry name" value="CYB561D1/2"/>
</dbReference>
<dbReference type="EC" id="7.2.1.3" evidence="11"/>
<dbReference type="Proteomes" id="UP001328107">
    <property type="component" value="Unassembled WGS sequence"/>
</dbReference>
<feature type="transmembrane region" description="Helical" evidence="12">
    <location>
        <begin position="78"/>
        <end position="101"/>
    </location>
</feature>
<evidence type="ECO:0000256" key="10">
    <source>
        <dbReference type="ARBA" id="ARBA00023136"/>
    </source>
</evidence>
<evidence type="ECO:0000256" key="3">
    <source>
        <dbReference type="ARBA" id="ARBA00022448"/>
    </source>
</evidence>
<dbReference type="GO" id="GO:0140571">
    <property type="term" value="F:transmembrane ascorbate ferrireductase activity"/>
    <property type="evidence" value="ECO:0007669"/>
    <property type="project" value="UniProtKB-EC"/>
</dbReference>
<keyword evidence="3" id="KW-0813">Transport</keyword>
<dbReference type="SMART" id="SM00665">
    <property type="entry name" value="B561"/>
    <property type="match status" value="1"/>
</dbReference>
<keyword evidence="15" id="KW-1185">Reference proteome</keyword>
<comment type="cofactor">
    <cofactor evidence="1">
        <name>heme b</name>
        <dbReference type="ChEBI" id="CHEBI:60344"/>
    </cofactor>
</comment>
<gene>
    <name evidence="14" type="ORF">PMAYCL1PPCAC_04390</name>
</gene>
<comment type="subcellular location">
    <subcellularLocation>
        <location evidence="2">Membrane</location>
        <topology evidence="2">Multi-pass membrane protein</topology>
    </subcellularLocation>
</comment>
<feature type="non-terminal residue" evidence="14">
    <location>
        <position position="1"/>
    </location>
</feature>
<feature type="domain" description="Cytochrome b561" evidence="13">
    <location>
        <begin position="40"/>
        <end position="255"/>
    </location>
</feature>
<dbReference type="GO" id="GO:0140575">
    <property type="term" value="F:transmembrane monodehydroascorbate reductase activity"/>
    <property type="evidence" value="ECO:0007669"/>
    <property type="project" value="InterPro"/>
</dbReference>
<evidence type="ECO:0000256" key="1">
    <source>
        <dbReference type="ARBA" id="ARBA00001970"/>
    </source>
</evidence>
<dbReference type="InterPro" id="IPR006593">
    <property type="entry name" value="Cyt_b561/ferric_Rdtase_TM"/>
</dbReference>
<feature type="transmembrane region" description="Helical" evidence="12">
    <location>
        <begin position="164"/>
        <end position="184"/>
    </location>
</feature>
<accession>A0AAN4ZAG9</accession>
<evidence type="ECO:0000313" key="14">
    <source>
        <dbReference type="EMBL" id="GMR34195.1"/>
    </source>
</evidence>
<feature type="transmembrane region" description="Helical" evidence="12">
    <location>
        <begin position="229"/>
        <end position="251"/>
    </location>
</feature>
<dbReference type="Pfam" id="PF03188">
    <property type="entry name" value="Cytochrom_B561"/>
    <property type="match status" value="1"/>
</dbReference>
<evidence type="ECO:0000256" key="4">
    <source>
        <dbReference type="ARBA" id="ARBA00022617"/>
    </source>
</evidence>
<dbReference type="GO" id="GO:0020037">
    <property type="term" value="F:heme binding"/>
    <property type="evidence" value="ECO:0007669"/>
    <property type="project" value="TreeGrafter"/>
</dbReference>
<feature type="non-terminal residue" evidence="14">
    <location>
        <position position="307"/>
    </location>
</feature>
<evidence type="ECO:0000259" key="13">
    <source>
        <dbReference type="PROSITE" id="PS50939"/>
    </source>
</evidence>
<dbReference type="CDD" id="cd08760">
    <property type="entry name" value="Cyt_b561_FRRS1_like"/>
    <property type="match status" value="1"/>
</dbReference>
<feature type="transmembrane region" description="Helical" evidence="12">
    <location>
        <begin position="122"/>
        <end position="144"/>
    </location>
</feature>
<dbReference type="GO" id="GO:0016020">
    <property type="term" value="C:membrane"/>
    <property type="evidence" value="ECO:0007669"/>
    <property type="project" value="UniProtKB-SubCell"/>
</dbReference>
<proteinExistence type="predicted"/>
<name>A0AAN4ZAG9_9BILA</name>
<keyword evidence="10 12" id="KW-0472">Membrane</keyword>
<evidence type="ECO:0000256" key="8">
    <source>
        <dbReference type="ARBA" id="ARBA00022989"/>
    </source>
</evidence>
<evidence type="ECO:0000313" key="15">
    <source>
        <dbReference type="Proteomes" id="UP001328107"/>
    </source>
</evidence>
<evidence type="ECO:0000256" key="7">
    <source>
        <dbReference type="ARBA" id="ARBA00022982"/>
    </source>
</evidence>
<evidence type="ECO:0000256" key="5">
    <source>
        <dbReference type="ARBA" id="ARBA00022692"/>
    </source>
</evidence>
<dbReference type="EMBL" id="BTRK01000001">
    <property type="protein sequence ID" value="GMR34195.1"/>
    <property type="molecule type" value="Genomic_DNA"/>
</dbReference>
<sequence length="307" mass="33956">AMLNVGNIRAASSRSRIFLAKMLLLGSLITLFVVFCVSTDGAVAVPESINAASTTVTAPSSSPFIEFSTDTKLWMVRIHGIMMVIPWFSLIPSAMLAARYLRIEWRAHKPGGLQIWFHIHRSLNWFSLPLLIVSTLLVIAAKGFKWTGPYPGKNPQKQFGPGSLHSLVGAIALVGVVLQFVFALNRPSPQSNNRPYFNLIHRSIGVISQLFAVAAIIFASTSFLKYWKYQVFAVVLTIIAPVLILTTVIVLELQSRRHVKSEIEEIEMSGQTSAIRVESPTNNLKITFFVCSLIFFVISIAISVQLI</sequence>
<keyword evidence="5 12" id="KW-0812">Transmembrane</keyword>
<dbReference type="PROSITE" id="PS50939">
    <property type="entry name" value="CYTOCHROME_B561"/>
    <property type="match status" value="1"/>
</dbReference>
<reference evidence="15" key="1">
    <citation type="submission" date="2022-10" db="EMBL/GenBank/DDBJ databases">
        <title>Genome assembly of Pristionchus species.</title>
        <authorList>
            <person name="Yoshida K."/>
            <person name="Sommer R.J."/>
        </authorList>
    </citation>
    <scope>NUCLEOTIDE SEQUENCE [LARGE SCALE GENOMIC DNA]</scope>
    <source>
        <strain evidence="15">RS5460</strain>
    </source>
</reference>
<feature type="transmembrane region" description="Helical" evidence="12">
    <location>
        <begin position="204"/>
        <end position="223"/>
    </location>
</feature>
<keyword evidence="9" id="KW-0408">Iron</keyword>
<dbReference type="PANTHER" id="PTHR15422">
    <property type="entry name" value="OS05G0565100 PROTEIN"/>
    <property type="match status" value="1"/>
</dbReference>
<evidence type="ECO:0000256" key="2">
    <source>
        <dbReference type="ARBA" id="ARBA00004141"/>
    </source>
</evidence>
<protein>
    <recommendedName>
        <fullName evidence="11">ascorbate ferrireductase (transmembrane)</fullName>
        <ecNumber evidence="11">7.2.1.3</ecNumber>
    </recommendedName>
</protein>
<organism evidence="14 15">
    <name type="scientific">Pristionchus mayeri</name>
    <dbReference type="NCBI Taxonomy" id="1317129"/>
    <lineage>
        <taxon>Eukaryota</taxon>
        <taxon>Metazoa</taxon>
        <taxon>Ecdysozoa</taxon>
        <taxon>Nematoda</taxon>
        <taxon>Chromadorea</taxon>
        <taxon>Rhabditida</taxon>
        <taxon>Rhabditina</taxon>
        <taxon>Diplogasteromorpha</taxon>
        <taxon>Diplogasteroidea</taxon>
        <taxon>Neodiplogasteridae</taxon>
        <taxon>Pristionchus</taxon>
    </lineage>
</organism>
<keyword evidence="7" id="KW-0249">Electron transport</keyword>
<keyword evidence="6" id="KW-0479">Metal-binding</keyword>
<keyword evidence="4" id="KW-0349">Heme</keyword>